<dbReference type="Proteomes" id="UP000242444">
    <property type="component" value="Unassembled WGS sequence"/>
</dbReference>
<accession>A0A263D166</accession>
<comment type="caution">
    <text evidence="2">The sequence shown here is derived from an EMBL/GenBank/DDBJ whole genome shotgun (WGS) entry which is preliminary data.</text>
</comment>
<feature type="region of interest" description="Disordered" evidence="1">
    <location>
        <begin position="1"/>
        <end position="40"/>
    </location>
</feature>
<keyword evidence="3" id="KW-1185">Reference proteome</keyword>
<gene>
    <name evidence="2" type="ORF">CFN78_17550</name>
</gene>
<dbReference type="RefSeq" id="WP_094863906.1">
    <property type="nucleotide sequence ID" value="NZ_NKYE01000010.1"/>
</dbReference>
<reference evidence="2 3" key="1">
    <citation type="submission" date="2017-07" db="EMBL/GenBank/DDBJ databases">
        <title>Amycolatopsis antarcticus sp. nov., isolated from the surface of an Antarcticus brown macroalga.</title>
        <authorList>
            <person name="Wang J."/>
            <person name="Leiva S."/>
            <person name="Huang J."/>
            <person name="Huang Y."/>
        </authorList>
    </citation>
    <scope>NUCLEOTIDE SEQUENCE [LARGE SCALE GENOMIC DNA]</scope>
    <source>
        <strain evidence="2 3">AU-G6</strain>
    </source>
</reference>
<proteinExistence type="predicted"/>
<evidence type="ECO:0000256" key="1">
    <source>
        <dbReference type="SAM" id="MobiDB-lite"/>
    </source>
</evidence>
<evidence type="ECO:0000313" key="2">
    <source>
        <dbReference type="EMBL" id="OZM71949.1"/>
    </source>
</evidence>
<protein>
    <submittedName>
        <fullName evidence="2">Uncharacterized protein</fullName>
    </submittedName>
</protein>
<name>A0A263D166_9PSEU</name>
<organism evidence="2 3">
    <name type="scientific">Amycolatopsis antarctica</name>
    <dbReference type="NCBI Taxonomy" id="1854586"/>
    <lineage>
        <taxon>Bacteria</taxon>
        <taxon>Bacillati</taxon>
        <taxon>Actinomycetota</taxon>
        <taxon>Actinomycetes</taxon>
        <taxon>Pseudonocardiales</taxon>
        <taxon>Pseudonocardiaceae</taxon>
        <taxon>Amycolatopsis</taxon>
    </lineage>
</organism>
<dbReference type="InParanoid" id="A0A263D166"/>
<dbReference type="AlphaFoldDB" id="A0A263D166"/>
<sequence>MAAARGHEAVPESEQPVDDVREQNWPDESGTAVPDGEVPVEVDEADLADQLVEVDLDDVE</sequence>
<evidence type="ECO:0000313" key="3">
    <source>
        <dbReference type="Proteomes" id="UP000242444"/>
    </source>
</evidence>
<dbReference type="EMBL" id="NKYE01000010">
    <property type="protein sequence ID" value="OZM71949.1"/>
    <property type="molecule type" value="Genomic_DNA"/>
</dbReference>
<feature type="compositionally biased region" description="Basic and acidic residues" evidence="1">
    <location>
        <begin position="1"/>
        <end position="10"/>
    </location>
</feature>